<feature type="domain" description="Aminotransferase class I/classII large" evidence="5">
    <location>
        <begin position="62"/>
        <end position="410"/>
    </location>
</feature>
<evidence type="ECO:0000256" key="2">
    <source>
        <dbReference type="ARBA" id="ARBA00022576"/>
    </source>
</evidence>
<dbReference type="InterPro" id="IPR004839">
    <property type="entry name" value="Aminotransferase_I/II_large"/>
</dbReference>
<dbReference type="CDD" id="cd00609">
    <property type="entry name" value="AAT_like"/>
    <property type="match status" value="1"/>
</dbReference>
<evidence type="ECO:0000313" key="6">
    <source>
        <dbReference type="EMBL" id="OZY84677.1"/>
    </source>
</evidence>
<dbReference type="GO" id="GO:0009042">
    <property type="term" value="F:valine-pyruvate transaminase activity"/>
    <property type="evidence" value="ECO:0007669"/>
    <property type="project" value="TreeGrafter"/>
</dbReference>
<comment type="cofactor">
    <cofactor evidence="1">
        <name>pyridoxal 5'-phosphate</name>
        <dbReference type="ChEBI" id="CHEBI:597326"/>
    </cofactor>
</comment>
<evidence type="ECO:0000256" key="4">
    <source>
        <dbReference type="ARBA" id="ARBA00022898"/>
    </source>
</evidence>
<proteinExistence type="predicted"/>
<dbReference type="GO" id="GO:0030170">
    <property type="term" value="F:pyridoxal phosphate binding"/>
    <property type="evidence" value="ECO:0007669"/>
    <property type="project" value="InterPro"/>
</dbReference>
<dbReference type="RefSeq" id="WP_094985705.1">
    <property type="nucleotide sequence ID" value="NZ_NHNI01000002.1"/>
</dbReference>
<keyword evidence="6" id="KW-0670">Pyruvate</keyword>
<evidence type="ECO:0000259" key="5">
    <source>
        <dbReference type="Pfam" id="PF00155"/>
    </source>
</evidence>
<comment type="caution">
    <text evidence="6">The sequence shown here is derived from an EMBL/GenBank/DDBJ whole genome shotgun (WGS) entry which is preliminary data.</text>
</comment>
<keyword evidence="4" id="KW-0663">Pyridoxal phosphate</keyword>
<keyword evidence="2" id="KW-0032">Aminotransferase</keyword>
<evidence type="ECO:0000256" key="3">
    <source>
        <dbReference type="ARBA" id="ARBA00022679"/>
    </source>
</evidence>
<dbReference type="EMBL" id="NHNI01000002">
    <property type="protein sequence ID" value="OZY84677.1"/>
    <property type="molecule type" value="Genomic_DNA"/>
</dbReference>
<dbReference type="AlphaFoldDB" id="A0A266Q476"/>
<dbReference type="InterPro" id="IPR015421">
    <property type="entry name" value="PyrdxlP-dep_Trfase_major"/>
</dbReference>
<evidence type="ECO:0000256" key="1">
    <source>
        <dbReference type="ARBA" id="ARBA00001933"/>
    </source>
</evidence>
<dbReference type="PANTHER" id="PTHR42790">
    <property type="entry name" value="AMINOTRANSFERASE"/>
    <property type="match status" value="1"/>
</dbReference>
<dbReference type="PANTHER" id="PTHR42790:SF4">
    <property type="entry name" value="VALINE--PYRUVATE AMINOTRANSFERASE"/>
    <property type="match status" value="1"/>
</dbReference>
<accession>A0A266Q476</accession>
<organism evidence="6 7">
    <name type="scientific">Cellvibrio mixtus</name>
    <dbReference type="NCBI Taxonomy" id="39650"/>
    <lineage>
        <taxon>Bacteria</taxon>
        <taxon>Pseudomonadati</taxon>
        <taxon>Pseudomonadota</taxon>
        <taxon>Gammaproteobacteria</taxon>
        <taxon>Cellvibrionales</taxon>
        <taxon>Cellvibrionaceae</taxon>
        <taxon>Cellvibrio</taxon>
    </lineage>
</organism>
<dbReference type="Gene3D" id="3.40.640.10">
    <property type="entry name" value="Type I PLP-dependent aspartate aminotransferase-like (Major domain)"/>
    <property type="match status" value="1"/>
</dbReference>
<dbReference type="Pfam" id="PF00155">
    <property type="entry name" value="Aminotran_1_2"/>
    <property type="match status" value="1"/>
</dbReference>
<dbReference type="InterPro" id="IPR015424">
    <property type="entry name" value="PyrdxlP-dep_Trfase"/>
</dbReference>
<reference evidence="7" key="1">
    <citation type="submission" date="2017-05" db="EMBL/GenBank/DDBJ databases">
        <authorList>
            <person name="Barney B.M."/>
        </authorList>
    </citation>
    <scope>NUCLEOTIDE SEQUENCE [LARGE SCALE GENOMIC DNA]</scope>
    <source>
        <strain evidence="7">PSBB022</strain>
    </source>
</reference>
<evidence type="ECO:0000313" key="7">
    <source>
        <dbReference type="Proteomes" id="UP000216101"/>
    </source>
</evidence>
<protein>
    <submittedName>
        <fullName evidence="6">Valine--pyruvate transaminase</fullName>
    </submittedName>
</protein>
<dbReference type="STRING" id="1209072.GCA_000766945_02301"/>
<dbReference type="GO" id="GO:0005829">
    <property type="term" value="C:cytosol"/>
    <property type="evidence" value="ECO:0007669"/>
    <property type="project" value="TreeGrafter"/>
</dbReference>
<dbReference type="InterPro" id="IPR050859">
    <property type="entry name" value="Class-I_PLP-dep_aminotransf"/>
</dbReference>
<name>A0A266Q476_9GAMM</name>
<dbReference type="GO" id="GO:1901605">
    <property type="term" value="P:alpha-amino acid metabolic process"/>
    <property type="evidence" value="ECO:0007669"/>
    <property type="project" value="TreeGrafter"/>
</dbReference>
<keyword evidence="7" id="KW-1185">Reference proteome</keyword>
<sequence>MSDAVLNLSCFGQKLCTDAGIVTLMDDLGEALRVNPDMIFMGGGNPARIPAMEQAFEQALRSTLDNARDAHELLGLYQPPQGDAQLLDAIAELLSHEYGWPISRDNIALSNGSQSAFFVLFNLFAGDYPGGIKKKIQLPLTPEYLGYSDLGISCDFFTATRPSIEMLPDGFFKYHVDFSQLRITDETGALCVSRPTNPTGNVISDDELAKLDALAREHNVPFIVDGAYGTPFPNILFVDAQPHWNRNTILVLSLSKLGLPGARTGIVIADPAIIQAFAKANTILSLATGNFGPAVARHLLQDGNILRLSRDLVAPFYRERMEMAVATFKSSLGDLPCFIHKPEGAIFLWLWFKDLPITSEALYQRLKARGVLVVSGHHFFPGLTDDWQHRHECIRVTYCQDPETVARGAAIIADEVREVYRTAV</sequence>
<dbReference type="NCBIfam" id="NF006964">
    <property type="entry name" value="PRK09440.1-2"/>
    <property type="match status" value="1"/>
</dbReference>
<dbReference type="NCBIfam" id="NF006967">
    <property type="entry name" value="PRK09440.1-5"/>
    <property type="match status" value="1"/>
</dbReference>
<gene>
    <name evidence="6" type="ORF">CBP51_16020</name>
</gene>
<dbReference type="Proteomes" id="UP000216101">
    <property type="component" value="Unassembled WGS sequence"/>
</dbReference>
<keyword evidence="3" id="KW-0808">Transferase</keyword>
<dbReference type="SUPFAM" id="SSF53383">
    <property type="entry name" value="PLP-dependent transferases"/>
    <property type="match status" value="1"/>
</dbReference>